<dbReference type="PANTHER" id="PTHR43826">
    <property type="entry name" value="GLUCOSE-6-PHOSPHATE EXCHANGER SLC37A4"/>
    <property type="match status" value="1"/>
</dbReference>
<evidence type="ECO:0000256" key="6">
    <source>
        <dbReference type="SAM" id="Phobius"/>
    </source>
</evidence>
<name>A0A411WK98_9GAMM</name>
<dbReference type="GO" id="GO:0035435">
    <property type="term" value="P:phosphate ion transmembrane transport"/>
    <property type="evidence" value="ECO:0007669"/>
    <property type="project" value="TreeGrafter"/>
</dbReference>
<dbReference type="SUPFAM" id="SSF103473">
    <property type="entry name" value="MFS general substrate transporter"/>
    <property type="match status" value="1"/>
</dbReference>
<keyword evidence="5 6" id="KW-0472">Membrane</keyword>
<feature type="transmembrane region" description="Helical" evidence="6">
    <location>
        <begin position="27"/>
        <end position="44"/>
    </location>
</feature>
<dbReference type="Pfam" id="PF07690">
    <property type="entry name" value="MFS_1"/>
    <property type="match status" value="1"/>
</dbReference>
<feature type="domain" description="Major facilitator superfamily (MFS) profile" evidence="7">
    <location>
        <begin position="26"/>
        <end position="452"/>
    </location>
</feature>
<dbReference type="EMBL" id="CP034752">
    <property type="protein sequence ID" value="QBH96629.1"/>
    <property type="molecule type" value="Genomic_DNA"/>
</dbReference>
<reference evidence="8 9" key="1">
    <citation type="submission" date="2019-03" db="EMBL/GenBank/DDBJ databases">
        <title>Pragia sp. nov. isolated from the gut tract of Carduelis flavirostris.</title>
        <authorList>
            <person name="Ge Y."/>
        </authorList>
    </citation>
    <scope>NUCLEOTIDE SEQUENCE [LARGE SCALE GENOMIC DNA]</scope>
    <source>
        <strain evidence="8 9">CF-458</strain>
    </source>
</reference>
<accession>A0A411WK98</accession>
<feature type="transmembrane region" description="Helical" evidence="6">
    <location>
        <begin position="159"/>
        <end position="182"/>
    </location>
</feature>
<dbReference type="Proteomes" id="UP000293154">
    <property type="component" value="Chromosome"/>
</dbReference>
<feature type="transmembrane region" description="Helical" evidence="6">
    <location>
        <begin position="251"/>
        <end position="273"/>
    </location>
</feature>
<feature type="transmembrane region" description="Helical" evidence="6">
    <location>
        <begin position="96"/>
        <end position="118"/>
    </location>
</feature>
<dbReference type="InterPro" id="IPR020846">
    <property type="entry name" value="MFS_dom"/>
</dbReference>
<dbReference type="GO" id="GO:0012505">
    <property type="term" value="C:endomembrane system"/>
    <property type="evidence" value="ECO:0007669"/>
    <property type="project" value="UniProtKB-SubCell"/>
</dbReference>
<evidence type="ECO:0000256" key="3">
    <source>
        <dbReference type="ARBA" id="ARBA00022692"/>
    </source>
</evidence>
<dbReference type="GO" id="GO:0061513">
    <property type="term" value="F:glucose 6-phosphate:phosphate antiporter activity"/>
    <property type="evidence" value="ECO:0007669"/>
    <property type="project" value="TreeGrafter"/>
</dbReference>
<dbReference type="PIRSF" id="PIRSF002808">
    <property type="entry name" value="Hexose_phosphate_transp"/>
    <property type="match status" value="1"/>
</dbReference>
<dbReference type="PROSITE" id="PS00942">
    <property type="entry name" value="GLPT"/>
    <property type="match status" value="1"/>
</dbReference>
<comment type="subcellular location">
    <subcellularLocation>
        <location evidence="1">Endomembrane system</location>
        <topology evidence="1">Multi-pass membrane protein</topology>
    </subcellularLocation>
</comment>
<evidence type="ECO:0000256" key="1">
    <source>
        <dbReference type="ARBA" id="ARBA00004127"/>
    </source>
</evidence>
<evidence type="ECO:0000256" key="5">
    <source>
        <dbReference type="ARBA" id="ARBA00023136"/>
    </source>
</evidence>
<dbReference type="InterPro" id="IPR036259">
    <property type="entry name" value="MFS_trans_sf"/>
</dbReference>
<sequence length="472" mass="52206">MTFFELKNYSNPSISLAQQRRQWGVQFLKAFLAVFLGYMAMYLIRNNFKVAGPLLKEQLDMTTTELGLIGLSFSITYGGCKALVGFYIDGKNTKKFLAFLLGLSALSVMAMGLVMSHFGSPIGILMTLWGLNGLFQTSGGPASYSTLTRWTPKEKRGRFLGLWNMSHNVGGGLAGVLALWGANVFFDGNVVGMFIFPSFIALAIAVLTFYLGKGDPRELGWNRAEEIFDEPVAEVDQENSESKWTIVKRHVLLNPFVWILCLSNIFVYIIRIGVDNWAPLYVAEHFNWSGSDMVNTILYFEMGALVASLLWGYVSDLLKGRRAIVAVGCFVLIIFALLSYRYATSVFMINASLAALGLLIFGPQLMITISLVDFVPKNAVSVTTGLSGVFAYLLGDSIAKVYLAMIADPEKPGVKFFNTTLHGWHDIFVIFYCCVFAGIVLLSIVAIAEEKRIRKEKKIALLKAEVTEAEAC</sequence>
<proteinExistence type="inferred from homology"/>
<dbReference type="PROSITE" id="PS50850">
    <property type="entry name" value="MFS"/>
    <property type="match status" value="1"/>
</dbReference>
<dbReference type="InterPro" id="IPR011701">
    <property type="entry name" value="MFS"/>
</dbReference>
<keyword evidence="4 6" id="KW-1133">Transmembrane helix</keyword>
<feature type="transmembrane region" description="Helical" evidence="6">
    <location>
        <begin position="64"/>
        <end position="84"/>
    </location>
</feature>
<dbReference type="AlphaFoldDB" id="A0A411WK98"/>
<feature type="transmembrane region" description="Helical" evidence="6">
    <location>
        <begin position="293"/>
        <end position="311"/>
    </location>
</feature>
<dbReference type="InterPro" id="IPR021159">
    <property type="entry name" value="Sugar-P_transporter_CS"/>
</dbReference>
<comment type="similarity">
    <text evidence="2">Belongs to the major facilitator superfamily. Organophosphate:Pi antiporter (OPA) (TC 2.A.1.4) family.</text>
</comment>
<dbReference type="RefSeq" id="WP_130591566.1">
    <property type="nucleotide sequence ID" value="NZ_CP034752.1"/>
</dbReference>
<dbReference type="OrthoDB" id="9766638at2"/>
<feature type="transmembrane region" description="Helical" evidence="6">
    <location>
        <begin position="194"/>
        <end position="212"/>
    </location>
</feature>
<feature type="transmembrane region" description="Helical" evidence="6">
    <location>
        <begin position="427"/>
        <end position="448"/>
    </location>
</feature>
<gene>
    <name evidence="8" type="primary">uhpT</name>
    <name evidence="8" type="ORF">EKN56_09550</name>
</gene>
<dbReference type="InterPro" id="IPR000849">
    <property type="entry name" value="Sugar_P_transporter"/>
</dbReference>
<protein>
    <submittedName>
        <fullName evidence="8">Hexose-6-phosphate:phosphate antiporter</fullName>
    </submittedName>
</protein>
<feature type="transmembrane region" description="Helical" evidence="6">
    <location>
        <begin position="323"/>
        <end position="343"/>
    </location>
</feature>
<dbReference type="PANTHER" id="PTHR43826:SF9">
    <property type="entry name" value="PROTEIN, PUTATIVE-RELATED"/>
    <property type="match status" value="1"/>
</dbReference>
<evidence type="ECO:0000259" key="7">
    <source>
        <dbReference type="PROSITE" id="PS50850"/>
    </source>
</evidence>
<dbReference type="GO" id="GO:0005886">
    <property type="term" value="C:plasma membrane"/>
    <property type="evidence" value="ECO:0007669"/>
    <property type="project" value="TreeGrafter"/>
</dbReference>
<keyword evidence="9" id="KW-1185">Reference proteome</keyword>
<feature type="transmembrane region" description="Helical" evidence="6">
    <location>
        <begin position="124"/>
        <end position="147"/>
    </location>
</feature>
<feature type="transmembrane region" description="Helical" evidence="6">
    <location>
        <begin position="349"/>
        <end position="372"/>
    </location>
</feature>
<evidence type="ECO:0000256" key="2">
    <source>
        <dbReference type="ARBA" id="ARBA00009598"/>
    </source>
</evidence>
<dbReference type="KEGG" id="prag:EKN56_09550"/>
<evidence type="ECO:0000313" key="8">
    <source>
        <dbReference type="EMBL" id="QBH96629.1"/>
    </source>
</evidence>
<evidence type="ECO:0000256" key="4">
    <source>
        <dbReference type="ARBA" id="ARBA00022989"/>
    </source>
</evidence>
<keyword evidence="3 6" id="KW-0812">Transmembrane</keyword>
<dbReference type="NCBIfam" id="NF007107">
    <property type="entry name" value="PRK09556.1"/>
    <property type="match status" value="1"/>
</dbReference>
<dbReference type="Gene3D" id="1.20.1250.20">
    <property type="entry name" value="MFS general substrate transporter like domains"/>
    <property type="match status" value="2"/>
</dbReference>
<dbReference type="InterPro" id="IPR051337">
    <property type="entry name" value="OPA_Antiporter"/>
</dbReference>
<feature type="transmembrane region" description="Helical" evidence="6">
    <location>
        <begin position="384"/>
        <end position="407"/>
    </location>
</feature>
<evidence type="ECO:0000313" key="9">
    <source>
        <dbReference type="Proteomes" id="UP000293154"/>
    </source>
</evidence>
<organism evidence="8 9">
    <name type="scientific">Limnobaculum zhutongyuii</name>
    <dbReference type="NCBI Taxonomy" id="2498113"/>
    <lineage>
        <taxon>Bacteria</taxon>
        <taxon>Pseudomonadati</taxon>
        <taxon>Pseudomonadota</taxon>
        <taxon>Gammaproteobacteria</taxon>
        <taxon>Enterobacterales</taxon>
        <taxon>Budviciaceae</taxon>
        <taxon>Limnobaculum</taxon>
    </lineage>
</organism>